<name>A0A8J7GL38_9ACTN</name>
<dbReference type="SUPFAM" id="SSF46785">
    <property type="entry name" value="Winged helix' DNA-binding domain"/>
    <property type="match status" value="1"/>
</dbReference>
<evidence type="ECO:0000256" key="2">
    <source>
        <dbReference type="ARBA" id="ARBA00023125"/>
    </source>
</evidence>
<dbReference type="Pfam" id="PF00392">
    <property type="entry name" value="GntR"/>
    <property type="match status" value="1"/>
</dbReference>
<dbReference type="InterPro" id="IPR036388">
    <property type="entry name" value="WH-like_DNA-bd_sf"/>
</dbReference>
<dbReference type="InterPro" id="IPR036390">
    <property type="entry name" value="WH_DNA-bd_sf"/>
</dbReference>
<dbReference type="InterPro" id="IPR000524">
    <property type="entry name" value="Tscrpt_reg_HTH_GntR"/>
</dbReference>
<evidence type="ECO:0000256" key="3">
    <source>
        <dbReference type="ARBA" id="ARBA00023163"/>
    </source>
</evidence>
<protein>
    <submittedName>
        <fullName evidence="5">DNA-binding transcriptional regulator YhcF (GntR family)</fullName>
    </submittedName>
</protein>
<keyword evidence="3" id="KW-0804">Transcription</keyword>
<dbReference type="AlphaFoldDB" id="A0A8J7GL38"/>
<keyword evidence="2 5" id="KW-0238">DNA-binding</keyword>
<evidence type="ECO:0000259" key="4">
    <source>
        <dbReference type="PROSITE" id="PS50949"/>
    </source>
</evidence>
<evidence type="ECO:0000313" key="6">
    <source>
        <dbReference type="Proteomes" id="UP000622552"/>
    </source>
</evidence>
<feature type="domain" description="HTH gntR-type" evidence="4">
    <location>
        <begin position="11"/>
        <end position="79"/>
    </location>
</feature>
<gene>
    <name evidence="5" type="ORF">IW245_001163</name>
</gene>
<comment type="caution">
    <text evidence="5">The sequence shown here is derived from an EMBL/GenBank/DDBJ whole genome shotgun (WGS) entry which is preliminary data.</text>
</comment>
<dbReference type="EMBL" id="JADOUF010000001">
    <property type="protein sequence ID" value="MBG6134969.1"/>
    <property type="molecule type" value="Genomic_DNA"/>
</dbReference>
<dbReference type="GO" id="GO:0003677">
    <property type="term" value="F:DNA binding"/>
    <property type="evidence" value="ECO:0007669"/>
    <property type="project" value="UniProtKB-KW"/>
</dbReference>
<dbReference type="RefSeq" id="WP_197002145.1">
    <property type="nucleotide sequence ID" value="NZ_BONS01000004.1"/>
</dbReference>
<evidence type="ECO:0000313" key="5">
    <source>
        <dbReference type="EMBL" id="MBG6134969.1"/>
    </source>
</evidence>
<dbReference type="Proteomes" id="UP000622552">
    <property type="component" value="Unassembled WGS sequence"/>
</dbReference>
<dbReference type="GO" id="GO:0003700">
    <property type="term" value="F:DNA-binding transcription factor activity"/>
    <property type="evidence" value="ECO:0007669"/>
    <property type="project" value="InterPro"/>
</dbReference>
<dbReference type="SMART" id="SM00345">
    <property type="entry name" value="HTH_GNTR"/>
    <property type="match status" value="1"/>
</dbReference>
<dbReference type="PANTHER" id="PTHR38445:SF9">
    <property type="entry name" value="HTH-TYPE TRANSCRIPTIONAL REPRESSOR YTRA"/>
    <property type="match status" value="1"/>
</dbReference>
<keyword evidence="6" id="KW-1185">Reference proteome</keyword>
<dbReference type="PANTHER" id="PTHR38445">
    <property type="entry name" value="HTH-TYPE TRANSCRIPTIONAL REPRESSOR YTRA"/>
    <property type="match status" value="1"/>
</dbReference>
<dbReference type="CDD" id="cd07377">
    <property type="entry name" value="WHTH_GntR"/>
    <property type="match status" value="1"/>
</dbReference>
<accession>A0A8J7GL38</accession>
<dbReference type="PROSITE" id="PS50949">
    <property type="entry name" value="HTH_GNTR"/>
    <property type="match status" value="1"/>
</dbReference>
<keyword evidence="1" id="KW-0805">Transcription regulation</keyword>
<proteinExistence type="predicted"/>
<evidence type="ECO:0000256" key="1">
    <source>
        <dbReference type="ARBA" id="ARBA00023015"/>
    </source>
</evidence>
<reference evidence="5" key="1">
    <citation type="submission" date="2020-11" db="EMBL/GenBank/DDBJ databases">
        <title>Sequencing the genomes of 1000 actinobacteria strains.</title>
        <authorList>
            <person name="Klenk H.-P."/>
        </authorList>
    </citation>
    <scope>NUCLEOTIDE SEQUENCE</scope>
    <source>
        <strain evidence="5">DSM 45356</strain>
    </source>
</reference>
<dbReference type="Gene3D" id="1.10.10.10">
    <property type="entry name" value="Winged helix-like DNA-binding domain superfamily/Winged helix DNA-binding domain"/>
    <property type="match status" value="1"/>
</dbReference>
<organism evidence="5 6">
    <name type="scientific">Longispora fulva</name>
    <dbReference type="NCBI Taxonomy" id="619741"/>
    <lineage>
        <taxon>Bacteria</taxon>
        <taxon>Bacillati</taxon>
        <taxon>Actinomycetota</taxon>
        <taxon>Actinomycetes</taxon>
        <taxon>Micromonosporales</taxon>
        <taxon>Micromonosporaceae</taxon>
        <taxon>Longispora</taxon>
    </lineage>
</organism>
<sequence>MIVTVDPAGAVPPFEQLRTQILDQVRTGALAVGTRLPTIRVLAEELGIAPNTVARAYRELEQDGVLETRGRNGTFVTAFGDAAQRRVQQEAASLAALVRRLGVDPREALRLVAAALRD</sequence>